<keyword evidence="4" id="KW-0539">Nucleus</keyword>
<dbReference type="AlphaFoldDB" id="A0AAE0G2I2"/>
<dbReference type="GO" id="GO:0005634">
    <property type="term" value="C:nucleus"/>
    <property type="evidence" value="ECO:0007669"/>
    <property type="project" value="UniProtKB-SubCell"/>
</dbReference>
<dbReference type="EMBL" id="LGRX02010466">
    <property type="protein sequence ID" value="KAK3270325.1"/>
    <property type="molecule type" value="Genomic_DNA"/>
</dbReference>
<comment type="subcellular location">
    <subcellularLocation>
        <location evidence="1">Nucleus</location>
    </subcellularLocation>
</comment>
<accession>A0AAE0G2I2</accession>
<dbReference type="GO" id="GO:0003713">
    <property type="term" value="F:transcription coactivator activity"/>
    <property type="evidence" value="ECO:0007669"/>
    <property type="project" value="TreeGrafter"/>
</dbReference>
<dbReference type="Proteomes" id="UP001190700">
    <property type="component" value="Unassembled WGS sequence"/>
</dbReference>
<sequence>MQEATPEQGSGAVEEIAPLSASETNSISSSRADVVALKKSLLEAIGVNAAKYWEVLKRYTQHRLTKVELDKQVPELIGTHNIQRHNEFILALLKNAYGDERPEGVKLKPRPEKLRPELKLPAYFFASAETSPPPLFDHSNSDGSMLRPQRKRSQRLPGGGREAFPGDPEGALSPSSDDFLAQPSTDVAAVAMSPAGERNCFSEL</sequence>
<proteinExistence type="predicted"/>
<keyword evidence="2" id="KW-0805">Transcription regulation</keyword>
<evidence type="ECO:0000313" key="7">
    <source>
        <dbReference type="Proteomes" id="UP001190700"/>
    </source>
</evidence>
<comment type="caution">
    <text evidence="6">The sequence shown here is derived from an EMBL/GenBank/DDBJ whole genome shotgun (WGS) entry which is preliminary data.</text>
</comment>
<organism evidence="6 7">
    <name type="scientific">Cymbomonas tetramitiformis</name>
    <dbReference type="NCBI Taxonomy" id="36881"/>
    <lineage>
        <taxon>Eukaryota</taxon>
        <taxon>Viridiplantae</taxon>
        <taxon>Chlorophyta</taxon>
        <taxon>Pyramimonadophyceae</taxon>
        <taxon>Pyramimonadales</taxon>
        <taxon>Pyramimonadaceae</taxon>
        <taxon>Cymbomonas</taxon>
    </lineage>
</organism>
<dbReference type="PANTHER" id="PTHR21277:SF5">
    <property type="entry name" value="TRANSCRIPTIONAL ADAPTER 1"/>
    <property type="match status" value="1"/>
</dbReference>
<keyword evidence="7" id="KW-1185">Reference proteome</keyword>
<evidence type="ECO:0000256" key="1">
    <source>
        <dbReference type="ARBA" id="ARBA00004123"/>
    </source>
</evidence>
<feature type="region of interest" description="Disordered" evidence="5">
    <location>
        <begin position="131"/>
        <end position="183"/>
    </location>
</feature>
<feature type="region of interest" description="Disordered" evidence="5">
    <location>
        <begin position="1"/>
        <end position="22"/>
    </location>
</feature>
<name>A0AAE0G2I2_9CHLO</name>
<evidence type="ECO:0000256" key="3">
    <source>
        <dbReference type="ARBA" id="ARBA00023163"/>
    </source>
</evidence>
<dbReference type="GO" id="GO:0006357">
    <property type="term" value="P:regulation of transcription by RNA polymerase II"/>
    <property type="evidence" value="ECO:0007669"/>
    <property type="project" value="TreeGrafter"/>
</dbReference>
<reference evidence="6 7" key="1">
    <citation type="journal article" date="2015" name="Genome Biol. Evol.">
        <title>Comparative Genomics of a Bacterivorous Green Alga Reveals Evolutionary Causalities and Consequences of Phago-Mixotrophic Mode of Nutrition.</title>
        <authorList>
            <person name="Burns J.A."/>
            <person name="Paasch A."/>
            <person name="Narechania A."/>
            <person name="Kim E."/>
        </authorList>
    </citation>
    <scope>NUCLEOTIDE SEQUENCE [LARGE SCALE GENOMIC DNA]</scope>
    <source>
        <strain evidence="6 7">PLY_AMNH</strain>
    </source>
</reference>
<dbReference type="Pfam" id="PF12767">
    <property type="entry name" value="SAGA-Tad1"/>
    <property type="match status" value="1"/>
</dbReference>
<evidence type="ECO:0000313" key="6">
    <source>
        <dbReference type="EMBL" id="KAK3270325.1"/>
    </source>
</evidence>
<dbReference type="InterPro" id="IPR024738">
    <property type="entry name" value="Hfi1/Tada1"/>
</dbReference>
<dbReference type="GO" id="GO:0000124">
    <property type="term" value="C:SAGA complex"/>
    <property type="evidence" value="ECO:0007669"/>
    <property type="project" value="UniProtKB-ARBA"/>
</dbReference>
<evidence type="ECO:0000256" key="4">
    <source>
        <dbReference type="ARBA" id="ARBA00023242"/>
    </source>
</evidence>
<evidence type="ECO:0000256" key="2">
    <source>
        <dbReference type="ARBA" id="ARBA00023015"/>
    </source>
</evidence>
<evidence type="ECO:0000256" key="5">
    <source>
        <dbReference type="SAM" id="MobiDB-lite"/>
    </source>
</evidence>
<keyword evidence="3" id="KW-0804">Transcription</keyword>
<dbReference type="PANTHER" id="PTHR21277">
    <property type="entry name" value="TRANSCRIPTIONAL ADAPTER 1"/>
    <property type="match status" value="1"/>
</dbReference>
<gene>
    <name evidence="6" type="ORF">CYMTET_21272</name>
</gene>
<protein>
    <submittedName>
        <fullName evidence="6">Uncharacterized protein</fullName>
    </submittedName>
</protein>